<dbReference type="SUPFAM" id="SSF53807">
    <property type="entry name" value="Helical backbone' metal receptor"/>
    <property type="match status" value="1"/>
</dbReference>
<proteinExistence type="inferred from homology"/>
<evidence type="ECO:0000313" key="8">
    <source>
        <dbReference type="EMBL" id="GGF56287.1"/>
    </source>
</evidence>
<comment type="similarity">
    <text evidence="2">Belongs to the bacterial solute-binding protein 8 family.</text>
</comment>
<dbReference type="InterPro" id="IPR051313">
    <property type="entry name" value="Bact_iron-sidero_bind"/>
</dbReference>
<protein>
    <submittedName>
        <fullName evidence="8">Amino acid ABC transporter substrate-binding protein</fullName>
    </submittedName>
</protein>
<accession>A0A917BRQ6</accession>
<reference evidence="8" key="1">
    <citation type="journal article" date="2014" name="Int. J. Syst. Evol. Microbiol.">
        <title>Complete genome sequence of Corynebacterium casei LMG S-19264T (=DSM 44701T), isolated from a smear-ripened cheese.</title>
        <authorList>
            <consortium name="US DOE Joint Genome Institute (JGI-PGF)"/>
            <person name="Walter F."/>
            <person name="Albersmeier A."/>
            <person name="Kalinowski J."/>
            <person name="Ruckert C."/>
        </authorList>
    </citation>
    <scope>NUCLEOTIDE SEQUENCE</scope>
    <source>
        <strain evidence="8">CCM 7897</strain>
    </source>
</reference>
<reference evidence="8" key="2">
    <citation type="submission" date="2020-09" db="EMBL/GenBank/DDBJ databases">
        <authorList>
            <person name="Sun Q."/>
            <person name="Sedlacek I."/>
        </authorList>
    </citation>
    <scope>NUCLEOTIDE SEQUENCE</scope>
    <source>
        <strain evidence="8">CCM 7897</strain>
    </source>
</reference>
<dbReference type="CDD" id="cd01146">
    <property type="entry name" value="FhuD"/>
    <property type="match status" value="1"/>
</dbReference>
<dbReference type="PANTHER" id="PTHR30532:SF1">
    <property type="entry name" value="IRON(3+)-HYDROXAMATE-BINDING PROTEIN FHUD"/>
    <property type="match status" value="1"/>
</dbReference>
<dbReference type="GO" id="GO:0030288">
    <property type="term" value="C:outer membrane-bounded periplasmic space"/>
    <property type="evidence" value="ECO:0007669"/>
    <property type="project" value="TreeGrafter"/>
</dbReference>
<evidence type="ECO:0000256" key="2">
    <source>
        <dbReference type="ARBA" id="ARBA00008814"/>
    </source>
</evidence>
<evidence type="ECO:0000256" key="6">
    <source>
        <dbReference type="SAM" id="SignalP"/>
    </source>
</evidence>
<dbReference type="Gene3D" id="3.40.50.1980">
    <property type="entry name" value="Nitrogenase molybdenum iron protein domain"/>
    <property type="match status" value="2"/>
</dbReference>
<evidence type="ECO:0000256" key="3">
    <source>
        <dbReference type="ARBA" id="ARBA00022448"/>
    </source>
</evidence>
<keyword evidence="5 6" id="KW-0732">Signal</keyword>
<keyword evidence="9" id="KW-1185">Reference proteome</keyword>
<dbReference type="InterPro" id="IPR002491">
    <property type="entry name" value="ABC_transptr_periplasmic_BD"/>
</dbReference>
<evidence type="ECO:0000313" key="9">
    <source>
        <dbReference type="Proteomes" id="UP000606044"/>
    </source>
</evidence>
<keyword evidence="4" id="KW-0408">Iron</keyword>
<feature type="domain" description="Fe/B12 periplasmic-binding" evidence="7">
    <location>
        <begin position="34"/>
        <end position="297"/>
    </location>
</feature>
<organism evidence="8 9">
    <name type="scientific">Azorhizobium oxalatiphilum</name>
    <dbReference type="NCBI Taxonomy" id="980631"/>
    <lineage>
        <taxon>Bacteria</taxon>
        <taxon>Pseudomonadati</taxon>
        <taxon>Pseudomonadota</taxon>
        <taxon>Alphaproteobacteria</taxon>
        <taxon>Hyphomicrobiales</taxon>
        <taxon>Xanthobacteraceae</taxon>
        <taxon>Azorhizobium</taxon>
    </lineage>
</organism>
<dbReference type="GO" id="GO:1901678">
    <property type="term" value="P:iron coordination entity transport"/>
    <property type="evidence" value="ECO:0007669"/>
    <property type="project" value="UniProtKB-ARBA"/>
</dbReference>
<dbReference type="PROSITE" id="PS50983">
    <property type="entry name" value="FE_B12_PBP"/>
    <property type="match status" value="1"/>
</dbReference>
<evidence type="ECO:0000256" key="1">
    <source>
        <dbReference type="ARBA" id="ARBA00004196"/>
    </source>
</evidence>
<sequence>MTLSRRRLMAGLAASALLPAASISNARAATPELRVATLDWALLETLLALGVTPVAGAELVLYRQVVVEPEVPASVADLGLRGTPNYEALRLLEPDLIFGSNYTSWSDPILRKIAPVENFSIYGRGAKPYANSEQAALTLGARLGRSAAAQALVADARARLEAFKARLAGHDGRPVLVINLGDARHFRVFGPDSMFGEVLERIGLANAWTGTTRYAAAAPLGLETLAQMPDAIIVVIGPMPPATRRMMAESAFWHALPNVRAGRVAVLAPIDPFGALPAGLRFARLLAEAAPFAGRATARG</sequence>
<gene>
    <name evidence="8" type="primary">fhuD</name>
    <name evidence="8" type="ORF">GCM10007301_14890</name>
</gene>
<dbReference type="PANTHER" id="PTHR30532">
    <property type="entry name" value="IRON III DICITRATE-BINDING PERIPLASMIC PROTEIN"/>
    <property type="match status" value="1"/>
</dbReference>
<dbReference type="Proteomes" id="UP000606044">
    <property type="component" value="Unassembled WGS sequence"/>
</dbReference>
<dbReference type="EMBL" id="BMCT01000001">
    <property type="protein sequence ID" value="GGF56287.1"/>
    <property type="molecule type" value="Genomic_DNA"/>
</dbReference>
<dbReference type="AlphaFoldDB" id="A0A917BRQ6"/>
<comment type="caution">
    <text evidence="8">The sequence shown here is derived from an EMBL/GenBank/DDBJ whole genome shotgun (WGS) entry which is preliminary data.</text>
</comment>
<dbReference type="InterPro" id="IPR006311">
    <property type="entry name" value="TAT_signal"/>
</dbReference>
<dbReference type="PROSITE" id="PS51318">
    <property type="entry name" value="TAT"/>
    <property type="match status" value="1"/>
</dbReference>
<evidence type="ECO:0000259" key="7">
    <source>
        <dbReference type="PROSITE" id="PS50983"/>
    </source>
</evidence>
<evidence type="ECO:0000256" key="4">
    <source>
        <dbReference type="ARBA" id="ARBA00022496"/>
    </source>
</evidence>
<comment type="subcellular location">
    <subcellularLocation>
        <location evidence="1">Cell envelope</location>
    </subcellularLocation>
</comment>
<keyword evidence="4" id="KW-0406">Ion transport</keyword>
<name>A0A917BRQ6_9HYPH</name>
<feature type="chain" id="PRO_5037113559" evidence="6">
    <location>
        <begin position="29"/>
        <end position="300"/>
    </location>
</feature>
<dbReference type="Pfam" id="PF01497">
    <property type="entry name" value="Peripla_BP_2"/>
    <property type="match status" value="1"/>
</dbReference>
<evidence type="ECO:0000256" key="5">
    <source>
        <dbReference type="ARBA" id="ARBA00022729"/>
    </source>
</evidence>
<keyword evidence="3" id="KW-0813">Transport</keyword>
<feature type="signal peptide" evidence="6">
    <location>
        <begin position="1"/>
        <end position="28"/>
    </location>
</feature>
<keyword evidence="4" id="KW-0410">Iron transport</keyword>
<dbReference type="PRINTS" id="PR01715">
    <property type="entry name" value="FERRIBNDNGPP"/>
</dbReference>